<reference evidence="3 4" key="1">
    <citation type="submission" date="2022-09" db="EMBL/GenBank/DDBJ databases">
        <authorList>
            <person name="Kop L."/>
        </authorList>
    </citation>
    <scope>NUCLEOTIDE SEQUENCE [LARGE SCALE GENOMIC DNA]</scope>
    <source>
        <strain evidence="3 4">347</strain>
    </source>
</reference>
<evidence type="ECO:0000313" key="3">
    <source>
        <dbReference type="EMBL" id="CAI2718541.1"/>
    </source>
</evidence>
<dbReference type="Proteomes" id="UP001157733">
    <property type="component" value="Chromosome"/>
</dbReference>
<evidence type="ECO:0000313" key="4">
    <source>
        <dbReference type="Proteomes" id="UP001157733"/>
    </source>
</evidence>
<dbReference type="InterPro" id="IPR011460">
    <property type="entry name" value="Lcl_C"/>
</dbReference>
<accession>A0ABM9HEF3</accession>
<sequence length="212" mass="24017">MRILAIVLVFWLSLAASASAACKKEEVCTMMKTLGHFDILNQCPNAAPLLVECKKVSETRMEALPAPNFVENGDGTVKDTINKLTWVKAGIRDQKYSLQEAEEMALTSQLAGKTGWRLPTLPELKTLLYNDRVTNASGQKAWVNPIFDDGRGHYYWTSTTCEKISVIEDRYQEKLCQQGEQGAWLIHFNIGAIFWHHTSAKNYYVWLVRNSD</sequence>
<keyword evidence="4" id="KW-1185">Reference proteome</keyword>
<evidence type="ECO:0000259" key="2">
    <source>
        <dbReference type="Pfam" id="PF07603"/>
    </source>
</evidence>
<feature type="domain" description="Lcl C-terminal" evidence="2">
    <location>
        <begin position="75"/>
        <end position="209"/>
    </location>
</feature>
<proteinExistence type="predicted"/>
<gene>
    <name evidence="3" type="ORF">NSPWAT_1682</name>
</gene>
<feature type="chain" id="PRO_5046962438" description="Lcl C-terminal domain-containing protein" evidence="1">
    <location>
        <begin position="21"/>
        <end position="212"/>
    </location>
</feature>
<protein>
    <recommendedName>
        <fullName evidence="2">Lcl C-terminal domain-containing protein</fullName>
    </recommendedName>
</protein>
<dbReference type="RefSeq" id="WP_282011435.1">
    <property type="nucleotide sequence ID" value="NZ_OX336137.1"/>
</dbReference>
<evidence type="ECO:0000256" key="1">
    <source>
        <dbReference type="SAM" id="SignalP"/>
    </source>
</evidence>
<dbReference type="EMBL" id="OX336137">
    <property type="protein sequence ID" value="CAI2718541.1"/>
    <property type="molecule type" value="Genomic_DNA"/>
</dbReference>
<dbReference type="PROSITE" id="PS51257">
    <property type="entry name" value="PROKAR_LIPOPROTEIN"/>
    <property type="match status" value="1"/>
</dbReference>
<name>A0ABM9HEF3_9BACT</name>
<dbReference type="Pfam" id="PF07603">
    <property type="entry name" value="Lcl_C"/>
    <property type="match status" value="1"/>
</dbReference>
<feature type="signal peptide" evidence="1">
    <location>
        <begin position="1"/>
        <end position="20"/>
    </location>
</feature>
<keyword evidence="1" id="KW-0732">Signal</keyword>
<organism evidence="3 4">
    <name type="scientific">Nitrospina watsonii</name>
    <dbReference type="NCBI Taxonomy" id="1323948"/>
    <lineage>
        <taxon>Bacteria</taxon>
        <taxon>Pseudomonadati</taxon>
        <taxon>Nitrospinota/Tectimicrobiota group</taxon>
        <taxon>Nitrospinota</taxon>
        <taxon>Nitrospinia</taxon>
        <taxon>Nitrospinales</taxon>
        <taxon>Nitrospinaceae</taxon>
        <taxon>Nitrospina</taxon>
    </lineage>
</organism>